<keyword evidence="5" id="KW-1185">Reference proteome</keyword>
<dbReference type="AlphaFoldDB" id="A0A162DGZ1"/>
<feature type="transmembrane region" description="Helical" evidence="1">
    <location>
        <begin position="50"/>
        <end position="70"/>
    </location>
</feature>
<evidence type="ECO:0000259" key="2">
    <source>
        <dbReference type="Pfam" id="PF13786"/>
    </source>
</evidence>
<dbReference type="Proteomes" id="UP000075806">
    <property type="component" value="Unassembled WGS sequence"/>
</dbReference>
<sequence>MKKSHDQLNEFPREQVRSAIQAGMIQAEEQVNNKTNTIHSNRNNNGKRKILYGMFSAAAAFGILVGSSYYSPALASSLSKIPVIGSVFGDSDLIGLQQAQKNGLTSEVGETQTNNGISITLEEILYDQNNITIGYIIDSEKELGEQYFGTGMEFTINGDFPYSSSGGYKESVQSATTRTAIQDITVTKDMPEAFELGLILHGENGETWYFSTPVEKIVDINKIPVQHSQNVDGIDLTVTDLSLSKTGVTISYESSEEASDFEKSRAGDIEFLLVDQNGKEITSHSGGVTGEILKDKMVFNSNKQFDPIDSTVTEVTITPYLALPSDGGGVETDENGELSQMEFEGDSKQPVEFESIYVKIPH</sequence>
<feature type="domain" description="DUF5643" evidence="3">
    <location>
        <begin position="221"/>
        <end position="343"/>
    </location>
</feature>
<protein>
    <recommendedName>
        <fullName evidence="6">DUF4179 domain-containing protein</fullName>
    </recommendedName>
</protein>
<dbReference type="OrthoDB" id="2541898at2"/>
<keyword evidence="1" id="KW-0472">Membrane</keyword>
<dbReference type="EMBL" id="LTAO01000023">
    <property type="protein sequence ID" value="KYG29604.1"/>
    <property type="molecule type" value="Genomic_DNA"/>
</dbReference>
<evidence type="ECO:0000313" key="5">
    <source>
        <dbReference type="Proteomes" id="UP000075806"/>
    </source>
</evidence>
<dbReference type="Gene3D" id="2.60.40.1630">
    <property type="entry name" value="bacillus anthracis domain"/>
    <property type="match status" value="1"/>
</dbReference>
<feature type="domain" description="DUF4179" evidence="2">
    <location>
        <begin position="47"/>
        <end position="138"/>
    </location>
</feature>
<dbReference type="InterPro" id="IPR025436">
    <property type="entry name" value="DUF4179"/>
</dbReference>
<comment type="caution">
    <text evidence="4">The sequence shown here is derived from an EMBL/GenBank/DDBJ whole genome shotgun (WGS) entry which is preliminary data.</text>
</comment>
<dbReference type="STRING" id="519424.AZF04_08810"/>
<evidence type="ECO:0000313" key="4">
    <source>
        <dbReference type="EMBL" id="KYG29604.1"/>
    </source>
</evidence>
<dbReference type="Pfam" id="PF18705">
    <property type="entry name" value="DUF5643"/>
    <property type="match status" value="1"/>
</dbReference>
<keyword evidence="1" id="KW-1133">Transmembrane helix</keyword>
<reference evidence="4" key="1">
    <citation type="submission" date="2016-02" db="EMBL/GenBank/DDBJ databases">
        <title>Genome sequence of Bacillus trypoxylicola KCTC 13244(T).</title>
        <authorList>
            <person name="Jeong H."/>
            <person name="Park S.-H."/>
            <person name="Choi S.-K."/>
        </authorList>
    </citation>
    <scope>NUCLEOTIDE SEQUENCE [LARGE SCALE GENOMIC DNA]</scope>
    <source>
        <strain evidence="4">KCTC 13244</strain>
    </source>
</reference>
<organism evidence="4 5">
    <name type="scientific">Alkalihalobacillus trypoxylicola</name>
    <dbReference type="NCBI Taxonomy" id="519424"/>
    <lineage>
        <taxon>Bacteria</taxon>
        <taxon>Bacillati</taxon>
        <taxon>Bacillota</taxon>
        <taxon>Bacilli</taxon>
        <taxon>Bacillales</taxon>
        <taxon>Bacillaceae</taxon>
        <taxon>Alkalihalobacillus</taxon>
    </lineage>
</organism>
<accession>A0A162DGZ1</accession>
<dbReference type="Pfam" id="PF13786">
    <property type="entry name" value="DUF4179"/>
    <property type="match status" value="1"/>
</dbReference>
<keyword evidence="1" id="KW-0812">Transmembrane</keyword>
<dbReference type="InterPro" id="IPR040680">
    <property type="entry name" value="DUF5643"/>
</dbReference>
<proteinExistence type="predicted"/>
<evidence type="ECO:0000259" key="3">
    <source>
        <dbReference type="Pfam" id="PF18705"/>
    </source>
</evidence>
<evidence type="ECO:0000256" key="1">
    <source>
        <dbReference type="SAM" id="Phobius"/>
    </source>
</evidence>
<dbReference type="Gene3D" id="2.60.40.1640">
    <property type="entry name" value="Conserved domain protein"/>
    <property type="match status" value="1"/>
</dbReference>
<evidence type="ECO:0008006" key="6">
    <source>
        <dbReference type="Google" id="ProtNLM"/>
    </source>
</evidence>
<gene>
    <name evidence="4" type="ORF">AZF04_08810</name>
</gene>
<dbReference type="RefSeq" id="WP_061949400.1">
    <property type="nucleotide sequence ID" value="NZ_LTAO01000023.1"/>
</dbReference>
<name>A0A162DGZ1_9BACI</name>